<proteinExistence type="predicted"/>
<organism evidence="1 2">
    <name type="scientific">Panagrolaimus sp. ES5</name>
    <dbReference type="NCBI Taxonomy" id="591445"/>
    <lineage>
        <taxon>Eukaryota</taxon>
        <taxon>Metazoa</taxon>
        <taxon>Ecdysozoa</taxon>
        <taxon>Nematoda</taxon>
        <taxon>Chromadorea</taxon>
        <taxon>Rhabditida</taxon>
        <taxon>Tylenchina</taxon>
        <taxon>Panagrolaimomorpha</taxon>
        <taxon>Panagrolaimoidea</taxon>
        <taxon>Panagrolaimidae</taxon>
        <taxon>Panagrolaimus</taxon>
    </lineage>
</organism>
<reference evidence="2" key="1">
    <citation type="submission" date="2022-11" db="UniProtKB">
        <authorList>
            <consortium name="WormBaseParasite"/>
        </authorList>
    </citation>
    <scope>IDENTIFICATION</scope>
</reference>
<dbReference type="Proteomes" id="UP000887579">
    <property type="component" value="Unplaced"/>
</dbReference>
<protein>
    <submittedName>
        <fullName evidence="2">Uncharacterized protein</fullName>
    </submittedName>
</protein>
<dbReference type="WBParaSite" id="ES5_v2.g23668.t1">
    <property type="protein sequence ID" value="ES5_v2.g23668.t1"/>
    <property type="gene ID" value="ES5_v2.g23668"/>
</dbReference>
<evidence type="ECO:0000313" key="2">
    <source>
        <dbReference type="WBParaSite" id="ES5_v2.g23668.t1"/>
    </source>
</evidence>
<evidence type="ECO:0000313" key="1">
    <source>
        <dbReference type="Proteomes" id="UP000887579"/>
    </source>
</evidence>
<accession>A0AC34G1T7</accession>
<sequence>MFHRSVRRKRMSPSSETDENNCQVQSKRQIKHRKLLPSPESEYTESSDVDAADQVVPTSNKNRASSRSALRQFFDLDSSTGTAVTIRLDPETLANAADAINDFNEKAFLNLEVILKTLIHQEVGKPNKSVTQQIDQISKASTKDDAIQIIRQELQLPDSDEDSDEYF</sequence>
<name>A0AC34G1T7_9BILA</name>